<reference evidence="3" key="1">
    <citation type="journal article" date="2017" name="Nat. Commun.">
        <title>The asparagus genome sheds light on the origin and evolution of a young Y chromosome.</title>
        <authorList>
            <person name="Harkess A."/>
            <person name="Zhou J."/>
            <person name="Xu C."/>
            <person name="Bowers J.E."/>
            <person name="Van der Hulst R."/>
            <person name="Ayyampalayam S."/>
            <person name="Mercati F."/>
            <person name="Riccardi P."/>
            <person name="McKain M.R."/>
            <person name="Kakrana A."/>
            <person name="Tang H."/>
            <person name="Ray J."/>
            <person name="Groenendijk J."/>
            <person name="Arikit S."/>
            <person name="Mathioni S.M."/>
            <person name="Nakano M."/>
            <person name="Shan H."/>
            <person name="Telgmann-Rauber A."/>
            <person name="Kanno A."/>
            <person name="Yue Z."/>
            <person name="Chen H."/>
            <person name="Li W."/>
            <person name="Chen Y."/>
            <person name="Xu X."/>
            <person name="Zhang Y."/>
            <person name="Luo S."/>
            <person name="Chen H."/>
            <person name="Gao J."/>
            <person name="Mao Z."/>
            <person name="Pires J.C."/>
            <person name="Luo M."/>
            <person name="Kudrna D."/>
            <person name="Wing R.A."/>
            <person name="Meyers B.C."/>
            <person name="Yi K."/>
            <person name="Kong H."/>
            <person name="Lavrijsen P."/>
            <person name="Sunseri F."/>
            <person name="Falavigna A."/>
            <person name="Ye Y."/>
            <person name="Leebens-Mack J.H."/>
            <person name="Chen G."/>
        </authorList>
    </citation>
    <scope>NUCLEOTIDE SEQUENCE [LARGE SCALE GENOMIC DNA]</scope>
    <source>
        <strain evidence="3">cv. DH0086</strain>
    </source>
</reference>
<feature type="compositionally biased region" description="Pro residues" evidence="1">
    <location>
        <begin position="213"/>
        <end position="235"/>
    </location>
</feature>
<proteinExistence type="predicted"/>
<evidence type="ECO:0000313" key="3">
    <source>
        <dbReference type="Proteomes" id="UP000243459"/>
    </source>
</evidence>
<evidence type="ECO:0000313" key="2">
    <source>
        <dbReference type="EMBL" id="ONK77733.1"/>
    </source>
</evidence>
<gene>
    <name evidence="2" type="ORF">A4U43_C02F9980</name>
</gene>
<feature type="region of interest" description="Disordered" evidence="1">
    <location>
        <begin position="32"/>
        <end position="68"/>
    </location>
</feature>
<evidence type="ECO:0000256" key="1">
    <source>
        <dbReference type="SAM" id="MobiDB-lite"/>
    </source>
</evidence>
<keyword evidence="3" id="KW-1185">Reference proteome</keyword>
<dbReference type="Proteomes" id="UP000243459">
    <property type="component" value="Chromosome 2"/>
</dbReference>
<protein>
    <submittedName>
        <fullName evidence="2">Uncharacterized protein</fullName>
    </submittedName>
</protein>
<organism evidence="2 3">
    <name type="scientific">Asparagus officinalis</name>
    <name type="common">Garden asparagus</name>
    <dbReference type="NCBI Taxonomy" id="4686"/>
    <lineage>
        <taxon>Eukaryota</taxon>
        <taxon>Viridiplantae</taxon>
        <taxon>Streptophyta</taxon>
        <taxon>Embryophyta</taxon>
        <taxon>Tracheophyta</taxon>
        <taxon>Spermatophyta</taxon>
        <taxon>Magnoliopsida</taxon>
        <taxon>Liliopsida</taxon>
        <taxon>Asparagales</taxon>
        <taxon>Asparagaceae</taxon>
        <taxon>Asparagoideae</taxon>
        <taxon>Asparagus</taxon>
    </lineage>
</organism>
<feature type="compositionally biased region" description="Polar residues" evidence="1">
    <location>
        <begin position="53"/>
        <end position="68"/>
    </location>
</feature>
<accession>A0A5P1FJ45</accession>
<sequence length="289" mass="30716">MSGEEARRLAWELGTLRRRRSPLKLGWRRSRVDLSCSRSPPGPASSKWRRPQPLTSSTPNPAFQLPRPTNVSISAAPLLPPPPSSLAPSFPISLPSLPPLPRLSSSSPPLALPSSYSDLLRPPLLFPLPLHPLRPLPPATRLILSPPSSPSPPLPLPPLLGVTLPSPTPFLPPANLPAHRASLEPHPRLRKPQTLPSSPSVPPPLDSSLLPSSSPPSLPMVPPPFLSIRPPPPSSSPRDTGRGQGVVSDPGTSISAVGTRSECGPRAPGWAGRVARCCMCMGFVWLLRG</sequence>
<dbReference type="AlphaFoldDB" id="A0A5P1FJ45"/>
<dbReference type="EMBL" id="CM007382">
    <property type="protein sequence ID" value="ONK77733.1"/>
    <property type="molecule type" value="Genomic_DNA"/>
</dbReference>
<feature type="region of interest" description="Disordered" evidence="1">
    <location>
        <begin position="187"/>
        <end position="266"/>
    </location>
</feature>
<name>A0A5P1FJ45_ASPOF</name>
<dbReference type="Gramene" id="ONK77733">
    <property type="protein sequence ID" value="ONK77733"/>
    <property type="gene ID" value="A4U43_C02F9980"/>
</dbReference>
<dbReference type="OMA" id="PRIMIPP"/>